<dbReference type="Proteomes" id="UP000233781">
    <property type="component" value="Unassembled WGS sequence"/>
</dbReference>
<dbReference type="GO" id="GO:0030313">
    <property type="term" value="C:cell envelope"/>
    <property type="evidence" value="ECO:0007669"/>
    <property type="project" value="UniProtKB-SubCell"/>
</dbReference>
<comment type="subcellular location">
    <subcellularLocation>
        <location evidence="1">Cell envelope</location>
    </subcellularLocation>
</comment>
<feature type="transmembrane region" description="Helical" evidence="6">
    <location>
        <begin position="190"/>
        <end position="210"/>
    </location>
</feature>
<keyword evidence="4" id="KW-0186">Copper</keyword>
<keyword evidence="2" id="KW-0479">Metal-binding</keyword>
<dbReference type="Pfam" id="PF04234">
    <property type="entry name" value="CopC"/>
    <property type="match status" value="1"/>
</dbReference>
<protein>
    <recommendedName>
        <fullName evidence="8">CopC domain-containing protein</fullName>
    </recommendedName>
</protein>
<feature type="signal peptide" evidence="7">
    <location>
        <begin position="1"/>
        <end position="26"/>
    </location>
</feature>
<evidence type="ECO:0000313" key="10">
    <source>
        <dbReference type="Proteomes" id="UP000233781"/>
    </source>
</evidence>
<dbReference type="Gene3D" id="2.60.40.1220">
    <property type="match status" value="1"/>
</dbReference>
<feature type="chain" id="PRO_5014878532" description="CopC domain-containing protein" evidence="7">
    <location>
        <begin position="27"/>
        <end position="243"/>
    </location>
</feature>
<dbReference type="PANTHER" id="PTHR34820">
    <property type="entry name" value="INNER MEMBRANE PROTEIN YEBZ"/>
    <property type="match status" value="1"/>
</dbReference>
<reference evidence="9 10" key="1">
    <citation type="submission" date="2017-12" db="EMBL/GenBank/DDBJ databases">
        <title>Sequencing the genomes of 1000 Actinobacteria strains.</title>
        <authorList>
            <person name="Klenk H.-P."/>
        </authorList>
    </citation>
    <scope>NUCLEOTIDE SEQUENCE [LARGE SCALE GENOMIC DNA]</scope>
    <source>
        <strain evidence="9 10">DSM 12806</strain>
    </source>
</reference>
<keyword evidence="6" id="KW-0812">Transmembrane</keyword>
<gene>
    <name evidence="9" type="ORF">ATL31_1901</name>
</gene>
<evidence type="ECO:0000256" key="1">
    <source>
        <dbReference type="ARBA" id="ARBA00004196"/>
    </source>
</evidence>
<keyword evidence="6" id="KW-1133">Transmembrane helix</keyword>
<evidence type="ECO:0000256" key="3">
    <source>
        <dbReference type="ARBA" id="ARBA00022729"/>
    </source>
</evidence>
<accession>A0A2N3YJT6</accession>
<proteinExistence type="predicted"/>
<dbReference type="GO" id="GO:0005507">
    <property type="term" value="F:copper ion binding"/>
    <property type="evidence" value="ECO:0007669"/>
    <property type="project" value="InterPro"/>
</dbReference>
<dbReference type="AlphaFoldDB" id="A0A2N3YJT6"/>
<evidence type="ECO:0000256" key="6">
    <source>
        <dbReference type="SAM" id="Phobius"/>
    </source>
</evidence>
<dbReference type="PANTHER" id="PTHR34820:SF4">
    <property type="entry name" value="INNER MEMBRANE PROTEIN YEBZ"/>
    <property type="match status" value="1"/>
</dbReference>
<evidence type="ECO:0000259" key="8">
    <source>
        <dbReference type="Pfam" id="PF04234"/>
    </source>
</evidence>
<keyword evidence="6" id="KW-0472">Membrane</keyword>
<sequence>MSAAVTVLVVLLVTFALVASALPVFAAPASAGVPQAVPAGQPALLPLHARLVSTAPADGARVPTAQRVTLTFSEDVDPRFLVLRVSGPGGDETQGSAVVRGRTVTQPLVPDLAAGAHTVAYRVVSVDGHAVAGTLAFTTTIAPPTPSASPDATSTASPSASPSAPSAIPAPTPLPSPSTAPAAAEAGVPGWLWVAGLVVLLVLVGAAAAWRTLSRPPSVAGGAGAGDDPGEHQGDDPDGSFRG</sequence>
<feature type="compositionally biased region" description="Basic and acidic residues" evidence="5">
    <location>
        <begin position="229"/>
        <end position="243"/>
    </location>
</feature>
<dbReference type="InterPro" id="IPR014755">
    <property type="entry name" value="Cu-Rt/internalin_Ig-like"/>
</dbReference>
<evidence type="ECO:0000256" key="4">
    <source>
        <dbReference type="ARBA" id="ARBA00023008"/>
    </source>
</evidence>
<dbReference type="EMBL" id="PJNE01000001">
    <property type="protein sequence ID" value="PKW27069.1"/>
    <property type="molecule type" value="Genomic_DNA"/>
</dbReference>
<evidence type="ECO:0000313" key="9">
    <source>
        <dbReference type="EMBL" id="PKW27069.1"/>
    </source>
</evidence>
<keyword evidence="3 7" id="KW-0732">Signal</keyword>
<feature type="domain" description="CopC" evidence="8">
    <location>
        <begin position="48"/>
        <end position="138"/>
    </location>
</feature>
<evidence type="ECO:0000256" key="5">
    <source>
        <dbReference type="SAM" id="MobiDB-lite"/>
    </source>
</evidence>
<feature type="region of interest" description="Disordered" evidence="5">
    <location>
        <begin position="215"/>
        <end position="243"/>
    </location>
</feature>
<feature type="compositionally biased region" description="Pro residues" evidence="5">
    <location>
        <begin position="168"/>
        <end position="178"/>
    </location>
</feature>
<organism evidence="9 10">
    <name type="scientific">Phycicoccus duodecadis</name>
    <dbReference type="NCBI Taxonomy" id="173053"/>
    <lineage>
        <taxon>Bacteria</taxon>
        <taxon>Bacillati</taxon>
        <taxon>Actinomycetota</taxon>
        <taxon>Actinomycetes</taxon>
        <taxon>Micrococcales</taxon>
        <taxon>Intrasporangiaceae</taxon>
        <taxon>Phycicoccus</taxon>
    </lineage>
</organism>
<feature type="compositionally biased region" description="Low complexity" evidence="5">
    <location>
        <begin position="141"/>
        <end position="167"/>
    </location>
</feature>
<name>A0A2N3YJT6_9MICO</name>
<keyword evidence="10" id="KW-1185">Reference proteome</keyword>
<dbReference type="InterPro" id="IPR014756">
    <property type="entry name" value="Ig_E-set"/>
</dbReference>
<dbReference type="SUPFAM" id="SSF81296">
    <property type="entry name" value="E set domains"/>
    <property type="match status" value="1"/>
</dbReference>
<comment type="caution">
    <text evidence="9">The sequence shown here is derived from an EMBL/GenBank/DDBJ whole genome shotgun (WGS) entry which is preliminary data.</text>
</comment>
<evidence type="ECO:0000256" key="2">
    <source>
        <dbReference type="ARBA" id="ARBA00022723"/>
    </source>
</evidence>
<evidence type="ECO:0000256" key="7">
    <source>
        <dbReference type="SAM" id="SignalP"/>
    </source>
</evidence>
<dbReference type="GO" id="GO:0046688">
    <property type="term" value="P:response to copper ion"/>
    <property type="evidence" value="ECO:0007669"/>
    <property type="project" value="InterPro"/>
</dbReference>
<dbReference type="InterPro" id="IPR032694">
    <property type="entry name" value="CopC/D"/>
</dbReference>
<dbReference type="InterPro" id="IPR007348">
    <property type="entry name" value="CopC_dom"/>
</dbReference>
<dbReference type="GO" id="GO:0005886">
    <property type="term" value="C:plasma membrane"/>
    <property type="evidence" value="ECO:0007669"/>
    <property type="project" value="TreeGrafter"/>
</dbReference>
<dbReference type="GO" id="GO:0006825">
    <property type="term" value="P:copper ion transport"/>
    <property type="evidence" value="ECO:0007669"/>
    <property type="project" value="InterPro"/>
</dbReference>
<feature type="region of interest" description="Disordered" evidence="5">
    <location>
        <begin position="141"/>
        <end position="183"/>
    </location>
</feature>
<dbReference type="GO" id="GO:0042597">
    <property type="term" value="C:periplasmic space"/>
    <property type="evidence" value="ECO:0007669"/>
    <property type="project" value="InterPro"/>
</dbReference>